<accession>A0A6J5N9B5</accession>
<reference evidence="1" key="1">
    <citation type="submission" date="2020-04" db="EMBL/GenBank/DDBJ databases">
        <authorList>
            <person name="Chiriac C."/>
            <person name="Salcher M."/>
            <person name="Ghai R."/>
            <person name="Kavagutti S V."/>
        </authorList>
    </citation>
    <scope>NUCLEOTIDE SEQUENCE</scope>
</reference>
<protein>
    <recommendedName>
        <fullName evidence="2">GIY-YIG domain-containing protein</fullName>
    </recommendedName>
</protein>
<evidence type="ECO:0008006" key="2">
    <source>
        <dbReference type="Google" id="ProtNLM"/>
    </source>
</evidence>
<organism evidence="1">
    <name type="scientific">uncultured Caudovirales phage</name>
    <dbReference type="NCBI Taxonomy" id="2100421"/>
    <lineage>
        <taxon>Viruses</taxon>
        <taxon>Duplodnaviria</taxon>
        <taxon>Heunggongvirae</taxon>
        <taxon>Uroviricota</taxon>
        <taxon>Caudoviricetes</taxon>
        <taxon>Peduoviridae</taxon>
        <taxon>Maltschvirus</taxon>
        <taxon>Maltschvirus maltsch</taxon>
    </lineage>
</organism>
<evidence type="ECO:0000313" key="1">
    <source>
        <dbReference type="EMBL" id="CAB4153710.1"/>
    </source>
</evidence>
<name>A0A6J5N9B5_9CAUD</name>
<sequence>MKKCTKCKTEKDYTLFNKSSKYKDGLHIYCKDCNSISSKIYRDNNVEKTRIRKKIYNEAQKNKTQTHYVYLLPLENYVGTTKNIYDRMSKHRTRSGRDISGYRILYKSDNRNDALELERLLHDIGYLGRHINNMYK</sequence>
<gene>
    <name evidence="1" type="ORF">UFOVP639_23</name>
</gene>
<proteinExistence type="predicted"/>
<dbReference type="EMBL" id="LR796603">
    <property type="protein sequence ID" value="CAB4153710.1"/>
    <property type="molecule type" value="Genomic_DNA"/>
</dbReference>